<dbReference type="Gene3D" id="3.30.160.60">
    <property type="entry name" value="Classic Zinc Finger"/>
    <property type="match status" value="1"/>
</dbReference>
<dbReference type="GeneID" id="81402604"/>
<dbReference type="SUPFAM" id="SSF57667">
    <property type="entry name" value="beta-beta-alpha zinc fingers"/>
    <property type="match status" value="1"/>
</dbReference>
<dbReference type="InterPro" id="IPR013087">
    <property type="entry name" value="Znf_C2H2_type"/>
</dbReference>
<dbReference type="PROSITE" id="PS00028">
    <property type="entry name" value="ZINC_FINGER_C2H2_1"/>
    <property type="match status" value="1"/>
</dbReference>
<feature type="compositionally biased region" description="Low complexity" evidence="2">
    <location>
        <begin position="87"/>
        <end position="102"/>
    </location>
</feature>
<proteinExistence type="predicted"/>
<evidence type="ECO:0000256" key="2">
    <source>
        <dbReference type="SAM" id="MobiDB-lite"/>
    </source>
</evidence>
<comment type="caution">
    <text evidence="4">The sequence shown here is derived from an EMBL/GenBank/DDBJ whole genome shotgun (WGS) entry which is preliminary data.</text>
</comment>
<protein>
    <recommendedName>
        <fullName evidence="3">C2H2-type domain-containing protein</fullName>
    </recommendedName>
</protein>
<organism evidence="4 5">
    <name type="scientific">Penicillium bovifimosum</name>
    <dbReference type="NCBI Taxonomy" id="126998"/>
    <lineage>
        <taxon>Eukaryota</taxon>
        <taxon>Fungi</taxon>
        <taxon>Dikarya</taxon>
        <taxon>Ascomycota</taxon>
        <taxon>Pezizomycotina</taxon>
        <taxon>Eurotiomycetes</taxon>
        <taxon>Eurotiomycetidae</taxon>
        <taxon>Eurotiales</taxon>
        <taxon>Aspergillaceae</taxon>
        <taxon>Penicillium</taxon>
    </lineage>
</organism>
<feature type="domain" description="C2H2-type" evidence="3">
    <location>
        <begin position="36"/>
        <end position="63"/>
    </location>
</feature>
<keyword evidence="1" id="KW-0863">Zinc-finger</keyword>
<dbReference type="PROSITE" id="PS50157">
    <property type="entry name" value="ZINC_FINGER_C2H2_2"/>
    <property type="match status" value="1"/>
</dbReference>
<dbReference type="Proteomes" id="UP001149079">
    <property type="component" value="Unassembled WGS sequence"/>
</dbReference>
<dbReference type="GO" id="GO:0008270">
    <property type="term" value="F:zinc ion binding"/>
    <property type="evidence" value="ECO:0007669"/>
    <property type="project" value="UniProtKB-KW"/>
</dbReference>
<sequence>MGVKPVSPRGDIKKFVRANKLYTDMSVATPDPNHMFICKTCRRPFARQDALTRHEKLHVRAMNADNGSTEAALPLQPASITSHASWETSASTTDPASTSETSNSWDDLTYSGNDTEMHHVISAGLDFTLVWPDLEDLFRSLMSTDASDQWHMPLGTLPFLPVVQDVKGVNFGSPSTFDDHSSSVGAIPRGGGHRPRDLPQYLYVAMSLAGAGTVNLPRNTVRQDALLSHSDLNIGDQDIRPPSGSETKRFVEGGSGSPSLQFSANGSIRTLLYVL</sequence>
<gene>
    <name evidence="4" type="ORF">N7515_002690</name>
</gene>
<accession>A0A9W9HEB1</accession>
<dbReference type="OrthoDB" id="3945418at2759"/>
<name>A0A9W9HEB1_9EURO</name>
<reference evidence="4" key="2">
    <citation type="journal article" date="2023" name="IMA Fungus">
        <title>Comparative genomic study of the Penicillium genus elucidates a diverse pangenome and 15 lateral gene transfer events.</title>
        <authorList>
            <person name="Petersen C."/>
            <person name="Sorensen T."/>
            <person name="Nielsen M.R."/>
            <person name="Sondergaard T.E."/>
            <person name="Sorensen J.L."/>
            <person name="Fitzpatrick D.A."/>
            <person name="Frisvad J.C."/>
            <person name="Nielsen K.L."/>
        </authorList>
    </citation>
    <scope>NUCLEOTIDE SEQUENCE</scope>
    <source>
        <strain evidence="4">IBT 22155</strain>
    </source>
</reference>
<keyword evidence="1" id="KW-0862">Zinc</keyword>
<reference evidence="4" key="1">
    <citation type="submission" date="2022-11" db="EMBL/GenBank/DDBJ databases">
        <authorList>
            <person name="Petersen C."/>
        </authorList>
    </citation>
    <scope>NUCLEOTIDE SEQUENCE</scope>
    <source>
        <strain evidence="4">IBT 22155</strain>
    </source>
</reference>
<evidence type="ECO:0000259" key="3">
    <source>
        <dbReference type="PROSITE" id="PS50157"/>
    </source>
</evidence>
<dbReference type="RefSeq" id="XP_056525547.1">
    <property type="nucleotide sequence ID" value="XM_056663434.1"/>
</dbReference>
<dbReference type="EMBL" id="JAPQKL010000002">
    <property type="protein sequence ID" value="KAJ5143903.1"/>
    <property type="molecule type" value="Genomic_DNA"/>
</dbReference>
<evidence type="ECO:0000256" key="1">
    <source>
        <dbReference type="PROSITE-ProRule" id="PRU00042"/>
    </source>
</evidence>
<dbReference type="InterPro" id="IPR036236">
    <property type="entry name" value="Znf_C2H2_sf"/>
</dbReference>
<evidence type="ECO:0000313" key="5">
    <source>
        <dbReference type="Proteomes" id="UP001149079"/>
    </source>
</evidence>
<keyword evidence="5" id="KW-1185">Reference proteome</keyword>
<evidence type="ECO:0000313" key="4">
    <source>
        <dbReference type="EMBL" id="KAJ5143903.1"/>
    </source>
</evidence>
<keyword evidence="1" id="KW-0479">Metal-binding</keyword>
<dbReference type="AlphaFoldDB" id="A0A9W9HEB1"/>
<feature type="region of interest" description="Disordered" evidence="2">
    <location>
        <begin position="232"/>
        <end position="257"/>
    </location>
</feature>
<feature type="region of interest" description="Disordered" evidence="2">
    <location>
        <begin position="82"/>
        <end position="107"/>
    </location>
</feature>